<gene>
    <name evidence="2" type="ORF">N8I77_000378</name>
</gene>
<dbReference type="PANTHER" id="PTHR33112:SF10">
    <property type="entry name" value="TOL"/>
    <property type="match status" value="1"/>
</dbReference>
<organism evidence="2 3">
    <name type="scientific">Phomopsis amygdali</name>
    <name type="common">Fusicoccum amygdali</name>
    <dbReference type="NCBI Taxonomy" id="1214568"/>
    <lineage>
        <taxon>Eukaryota</taxon>
        <taxon>Fungi</taxon>
        <taxon>Dikarya</taxon>
        <taxon>Ascomycota</taxon>
        <taxon>Pezizomycotina</taxon>
        <taxon>Sordariomycetes</taxon>
        <taxon>Sordariomycetidae</taxon>
        <taxon>Diaporthales</taxon>
        <taxon>Diaporthaceae</taxon>
        <taxon>Diaporthe</taxon>
    </lineage>
</organism>
<comment type="caution">
    <text evidence="2">The sequence shown here is derived from an EMBL/GenBank/DDBJ whole genome shotgun (WGS) entry which is preliminary data.</text>
</comment>
<dbReference type="AlphaFoldDB" id="A0AAD9SNG2"/>
<reference evidence="2" key="1">
    <citation type="submission" date="2023-06" db="EMBL/GenBank/DDBJ databases">
        <authorList>
            <person name="Noh H."/>
        </authorList>
    </citation>
    <scope>NUCLEOTIDE SEQUENCE</scope>
    <source>
        <strain evidence="2">DUCC20226</strain>
    </source>
</reference>
<dbReference type="EMBL" id="JAUJFL010000001">
    <property type="protein sequence ID" value="KAK2613465.1"/>
    <property type="molecule type" value="Genomic_DNA"/>
</dbReference>
<evidence type="ECO:0000313" key="2">
    <source>
        <dbReference type="EMBL" id="KAK2613465.1"/>
    </source>
</evidence>
<dbReference type="Proteomes" id="UP001265746">
    <property type="component" value="Unassembled WGS sequence"/>
</dbReference>
<evidence type="ECO:0000313" key="3">
    <source>
        <dbReference type="Proteomes" id="UP001265746"/>
    </source>
</evidence>
<dbReference type="Pfam" id="PF06985">
    <property type="entry name" value="HET"/>
    <property type="match status" value="1"/>
</dbReference>
<accession>A0AAD9SNG2</accession>
<evidence type="ECO:0000259" key="1">
    <source>
        <dbReference type="Pfam" id="PF06985"/>
    </source>
</evidence>
<protein>
    <recommendedName>
        <fullName evidence="1">Heterokaryon incompatibility domain-containing protein</fullName>
    </recommendedName>
</protein>
<proteinExistence type="predicted"/>
<sequence>MHRLWVSSVSASEWTRDEEVDQRVDEEELCLRKQKHKDKEEYIYTYMDEEEYIDTDTDEEECQPTDTYEQEYIDIDKDEKENIDIDEDEKENIDIDEDEKENIDIDEDEQGYIDTSTDEEEYRASEQEYIDTDFDDEEYFDPRADDEESIYIDFEEEEYFSTDTEDTQEVAYMPDLDDDLFLALSEMISNLCSTCRQFPRGRISETDKRLYHPSLSSLKESVDAGCIICEDLAREVSRWSEPGPTPDDSWAVRCELLSREKKLLLRFYLSNCEECDPSDAGCEHARSLMGMNFYPASELGLGPEFLDTALRTTTAKSAASISMCQYWYQQCLEHTTCRTWKLESRALPTRLVQINKSKNEKPGISANICETQDLPSSTPYATLSHCWGDGVMFRLLKGNIEELKQDIPISQLPKVFQDALYAATEIGVCYIWIDSLCIIQDSEEDWTHEAKRMGDVYLYGEFNIAATGYENGSFGLFNERKALSHVHPPLRFECVLRSEYKSKRSFDGIYVRVSEIEFGQEILSSFLMQRAWVAQERVLSAATLHYTPGKVWWECSHLVANEAFSPSIPIWDDVKLSPAGGIRSLNTKSEREDIYSFWNKFIGYYAGADMTYDQDRFPAAAGIARVLSELIDDNLIAGIWEGDLVRSLVMNRYCSRASIPSVQLAPSWSWASSIADHRIGSDVSQSVETLNGVHIRVLSDIPGFKSDIQSASVQKSGVRGLAIKGPLRRIMVDLEERSDWLDCPITIFENKRPASFLGVLTKEQMWRWDKPTHMLLLAKQYNSFDSTFWIFGLLVQPVTEADDPNTFRRSGTIQFSFSPEECDKNLGLCEEGGVYQPSLVFEECGLQDLILI</sequence>
<keyword evidence="3" id="KW-1185">Reference proteome</keyword>
<name>A0AAD9SNG2_PHOAM</name>
<dbReference type="InterPro" id="IPR010730">
    <property type="entry name" value="HET"/>
</dbReference>
<feature type="domain" description="Heterokaryon incompatibility" evidence="1">
    <location>
        <begin position="380"/>
        <end position="536"/>
    </location>
</feature>
<dbReference type="PANTHER" id="PTHR33112">
    <property type="entry name" value="DOMAIN PROTEIN, PUTATIVE-RELATED"/>
    <property type="match status" value="1"/>
</dbReference>